<comment type="caution">
    <text evidence="1">The sequence shown here is derived from an EMBL/GenBank/DDBJ whole genome shotgun (WGS) entry which is preliminary data.</text>
</comment>
<evidence type="ECO:0000313" key="1">
    <source>
        <dbReference type="EMBL" id="KAI8021140.1"/>
    </source>
</evidence>
<dbReference type="Proteomes" id="UP001060215">
    <property type="component" value="Chromosome 6"/>
</dbReference>
<gene>
    <name evidence="1" type="ORF">LOK49_LG03G01314</name>
</gene>
<protein>
    <submittedName>
        <fullName evidence="1">FHA domain-containing protein DDL</fullName>
    </submittedName>
</protein>
<reference evidence="1 2" key="1">
    <citation type="journal article" date="2022" name="Plant J.">
        <title>Chromosome-level genome of Camellia lanceoleosa provides a valuable resource for understanding genome evolution and self-incompatibility.</title>
        <authorList>
            <person name="Gong W."/>
            <person name="Xiao S."/>
            <person name="Wang L."/>
            <person name="Liao Z."/>
            <person name="Chang Y."/>
            <person name="Mo W."/>
            <person name="Hu G."/>
            <person name="Li W."/>
            <person name="Zhao G."/>
            <person name="Zhu H."/>
            <person name="Hu X."/>
            <person name="Ji K."/>
            <person name="Xiang X."/>
            <person name="Song Q."/>
            <person name="Yuan D."/>
            <person name="Jin S."/>
            <person name="Zhang L."/>
        </authorList>
    </citation>
    <scope>NUCLEOTIDE SEQUENCE [LARGE SCALE GENOMIC DNA]</scope>
    <source>
        <strain evidence="1">SQ_2022a</strain>
    </source>
</reference>
<keyword evidence="2" id="KW-1185">Reference proteome</keyword>
<organism evidence="1 2">
    <name type="scientific">Camellia lanceoleosa</name>
    <dbReference type="NCBI Taxonomy" id="1840588"/>
    <lineage>
        <taxon>Eukaryota</taxon>
        <taxon>Viridiplantae</taxon>
        <taxon>Streptophyta</taxon>
        <taxon>Embryophyta</taxon>
        <taxon>Tracheophyta</taxon>
        <taxon>Spermatophyta</taxon>
        <taxon>Magnoliopsida</taxon>
        <taxon>eudicotyledons</taxon>
        <taxon>Gunneridae</taxon>
        <taxon>Pentapetalae</taxon>
        <taxon>asterids</taxon>
        <taxon>Ericales</taxon>
        <taxon>Theaceae</taxon>
        <taxon>Camellia</taxon>
    </lineage>
</organism>
<evidence type="ECO:0000313" key="2">
    <source>
        <dbReference type="Proteomes" id="UP001060215"/>
    </source>
</evidence>
<proteinExistence type="predicted"/>
<sequence>MVDVPIRENHGSPLHRIFKDTENGDDDSVAKMKAAEDALQEKEKQKPSFELSGKLAAETNRVRGAKWLLVVLSAASEDGDDNDNSVTET</sequence>
<dbReference type="EMBL" id="CM045763">
    <property type="protein sequence ID" value="KAI8021140.1"/>
    <property type="molecule type" value="Genomic_DNA"/>
</dbReference>
<name>A0ACC0I6Z1_9ERIC</name>
<accession>A0ACC0I6Z1</accession>